<feature type="region of interest" description="Disordered" evidence="1">
    <location>
        <begin position="904"/>
        <end position="926"/>
    </location>
</feature>
<evidence type="ECO:0000313" key="4">
    <source>
        <dbReference type="Proteomes" id="UP000545876"/>
    </source>
</evidence>
<proteinExistence type="predicted"/>
<organism evidence="3 4">
    <name type="scientific">Candidatus Dojkabacteria bacterium</name>
    <dbReference type="NCBI Taxonomy" id="2099670"/>
    <lineage>
        <taxon>Bacteria</taxon>
        <taxon>Candidatus Dojkabacteria</taxon>
    </lineage>
</organism>
<dbReference type="InterPro" id="IPR045826">
    <property type="entry name" value="SpaA_PFL_dom_2"/>
</dbReference>
<feature type="domain" description="SpaA-like prealbumin fold" evidence="2">
    <location>
        <begin position="603"/>
        <end position="677"/>
    </location>
</feature>
<protein>
    <recommendedName>
        <fullName evidence="2">SpaA-like prealbumin fold domain-containing protein</fullName>
    </recommendedName>
</protein>
<feature type="compositionally biased region" description="Acidic residues" evidence="1">
    <location>
        <begin position="906"/>
        <end position="918"/>
    </location>
</feature>
<comment type="caution">
    <text evidence="3">The sequence shown here is derived from an EMBL/GenBank/DDBJ whole genome shotgun (WGS) entry which is preliminary data.</text>
</comment>
<sequence>MIFNKKLFRESTYKILTVLFLIGYNFTPPILAANEILNLDVPVGTEIVQEIDHSEDILEEGISDPEWIAKGEELDEAIEEETPLDVPAQEEEDLLEGIVPNPLLTKPTPANILEELTYPTFVVDEKVATTTGNVEIGKTYIAPQNSKVRVFFTKLPENPSKLTIEEITLTQEEIEATGAVSDKAYDIKTDMINGTFEYDLTLPNTDKDYTLGYVENRSGLLTGVKEVTNEIREEGDVVKIKELNHFTIYLLTILPTDFPYVCGDSPCAAGEIKIFNMELVNADTELPITSCNQGDPAIPISIKVTYAVESSNRYSIFIEGEIYQNGAFQERINSRATCVDHVVSTGLTYKTFDTDFSWNCGQDISIKNLKISWYQNDPSTPAYPAPRYCDAVFGTNNCPTGSKCFFFGSTEYIVPLPPKLTLVKEFSPSGSGIASEWLLSASSLGDTLSGYPSGGNSIFGIVNPGTYSLSESGINSDKYTASQWSCIKNGGSPVLGNSITLAYDDEATCTITNTPKQGTLVVKKVVVNNNGGLKTSSDFSFIVNSGVPVSFEADGQNDLTVNPGTYTITEPSFSGYGTTYDNCTNVVIPANGSATCTVTNNDIAPQLTVIKNVVNDSDGEKVAGDFTINVSGINVSDDQFPGSEVGTVITLDVGAYSVTEIEDKDNYTVNYSKDCSGNIEIGASKICTITNYDIDHIPTIEVTKTANPMIVPETGENVLFTFTVQNTSSEEPVTITSLSDSVYGSLVGDDDCKVGTVLAVGSICEFSITRWVEGDFTGPDHVNTFTSYAKDDEENSVYDTDDATVDFSDVAPLLEVTKSANPMIVPETGGNVTFTFTVKNISTEEPVTITSLSDSVYGTLAGDDDCEVGTVLSAGSTCGFTFTKWVEGDFTGPDHVNVFTGKAVDDDGTEATDTDDATVDFSDVAP</sequence>
<evidence type="ECO:0000256" key="1">
    <source>
        <dbReference type="SAM" id="MobiDB-lite"/>
    </source>
</evidence>
<dbReference type="Pfam" id="PF19403">
    <property type="entry name" value="SpaA_2"/>
    <property type="match status" value="3"/>
</dbReference>
<feature type="domain" description="SpaA-like prealbumin fold" evidence="2">
    <location>
        <begin position="417"/>
        <end position="511"/>
    </location>
</feature>
<dbReference type="AlphaFoldDB" id="A0A847D1P3"/>
<accession>A0A847D1P3</accession>
<gene>
    <name evidence="3" type="ORF">GX656_02010</name>
</gene>
<evidence type="ECO:0000259" key="2">
    <source>
        <dbReference type="Pfam" id="PF19403"/>
    </source>
</evidence>
<reference evidence="3 4" key="1">
    <citation type="journal article" date="2020" name="Biotechnol. Biofuels">
        <title>New insights from the biogas microbiome by comprehensive genome-resolved metagenomics of nearly 1600 species originating from multiple anaerobic digesters.</title>
        <authorList>
            <person name="Campanaro S."/>
            <person name="Treu L."/>
            <person name="Rodriguez-R L.M."/>
            <person name="Kovalovszki A."/>
            <person name="Ziels R.M."/>
            <person name="Maus I."/>
            <person name="Zhu X."/>
            <person name="Kougias P.G."/>
            <person name="Basile A."/>
            <person name="Luo G."/>
            <person name="Schluter A."/>
            <person name="Konstantinidis K.T."/>
            <person name="Angelidaki I."/>
        </authorList>
    </citation>
    <scope>NUCLEOTIDE SEQUENCE [LARGE SCALE GENOMIC DNA]</scope>
    <source>
        <strain evidence="3">AS06rmzACSIP_65</strain>
    </source>
</reference>
<dbReference type="Proteomes" id="UP000545876">
    <property type="component" value="Unassembled WGS sequence"/>
</dbReference>
<dbReference type="EMBL" id="JAAZBX010000007">
    <property type="protein sequence ID" value="NLD25393.1"/>
    <property type="molecule type" value="Genomic_DNA"/>
</dbReference>
<feature type="non-terminal residue" evidence="3">
    <location>
        <position position="926"/>
    </location>
</feature>
<evidence type="ECO:0000313" key="3">
    <source>
        <dbReference type="EMBL" id="NLD25393.1"/>
    </source>
</evidence>
<feature type="domain" description="SpaA-like prealbumin fold" evidence="2">
    <location>
        <begin position="518"/>
        <end position="589"/>
    </location>
</feature>
<name>A0A847D1P3_9BACT</name>